<keyword evidence="1" id="KW-0813">Transport</keyword>
<keyword evidence="2" id="KW-0732">Signal</keyword>
<gene>
    <name evidence="4" type="ORF">EWE74_18550</name>
</gene>
<reference evidence="4 5" key="1">
    <citation type="submission" date="2019-02" db="EMBL/GenBank/DDBJ databases">
        <authorList>
            <person name="Li Y."/>
        </authorList>
    </citation>
    <scope>NUCLEOTIDE SEQUENCE [LARGE SCALE GENOMIC DNA]</scope>
    <source>
        <strain evidence="4 5">30C10-4-7</strain>
    </source>
</reference>
<dbReference type="SUPFAM" id="SSF56935">
    <property type="entry name" value="Porins"/>
    <property type="match status" value="1"/>
</dbReference>
<feature type="chain" id="PRO_5020785231" evidence="2">
    <location>
        <begin position="21"/>
        <end position="1041"/>
    </location>
</feature>
<accession>A0A4Q6XF70</accession>
<evidence type="ECO:0000259" key="3">
    <source>
        <dbReference type="Pfam" id="PF07715"/>
    </source>
</evidence>
<keyword evidence="1" id="KW-0812">Transmembrane</keyword>
<evidence type="ECO:0000256" key="2">
    <source>
        <dbReference type="SAM" id="SignalP"/>
    </source>
</evidence>
<name>A0A4Q6XF70_9SPHI</name>
<feature type="domain" description="TonB-dependent receptor plug" evidence="3">
    <location>
        <begin position="120"/>
        <end position="224"/>
    </location>
</feature>
<organism evidence="4 5">
    <name type="scientific">Sphingobacterium corticibacterium</name>
    <dbReference type="NCBI Taxonomy" id="2484746"/>
    <lineage>
        <taxon>Bacteria</taxon>
        <taxon>Pseudomonadati</taxon>
        <taxon>Bacteroidota</taxon>
        <taxon>Sphingobacteriia</taxon>
        <taxon>Sphingobacteriales</taxon>
        <taxon>Sphingobacteriaceae</taxon>
        <taxon>Sphingobacterium</taxon>
    </lineage>
</organism>
<dbReference type="InterPro" id="IPR023997">
    <property type="entry name" value="TonB-dep_OMP_SusC/RagA_CS"/>
</dbReference>
<dbReference type="Proteomes" id="UP000292855">
    <property type="component" value="Unassembled WGS sequence"/>
</dbReference>
<keyword evidence="4" id="KW-0675">Receptor</keyword>
<keyword evidence="1" id="KW-1134">Transmembrane beta strand</keyword>
<evidence type="ECO:0000256" key="1">
    <source>
        <dbReference type="PROSITE-ProRule" id="PRU01360"/>
    </source>
</evidence>
<dbReference type="OrthoDB" id="603589at2"/>
<comment type="subcellular location">
    <subcellularLocation>
        <location evidence="1">Cell outer membrane</location>
        <topology evidence="1">Multi-pass membrane protein</topology>
    </subcellularLocation>
</comment>
<dbReference type="GO" id="GO:0009279">
    <property type="term" value="C:cell outer membrane"/>
    <property type="evidence" value="ECO:0007669"/>
    <property type="project" value="UniProtKB-SubCell"/>
</dbReference>
<dbReference type="InterPro" id="IPR039426">
    <property type="entry name" value="TonB-dep_rcpt-like"/>
</dbReference>
<evidence type="ECO:0000313" key="4">
    <source>
        <dbReference type="EMBL" id="RZF58063.1"/>
    </source>
</evidence>
<comment type="caution">
    <text evidence="4">The sequence shown here is derived from an EMBL/GenBank/DDBJ whole genome shotgun (WGS) entry which is preliminary data.</text>
</comment>
<dbReference type="AlphaFoldDB" id="A0A4Q6XF70"/>
<dbReference type="PROSITE" id="PS52016">
    <property type="entry name" value="TONB_DEPENDENT_REC_3"/>
    <property type="match status" value="1"/>
</dbReference>
<evidence type="ECO:0000313" key="5">
    <source>
        <dbReference type="Proteomes" id="UP000292855"/>
    </source>
</evidence>
<protein>
    <submittedName>
        <fullName evidence="4">TonB-dependent receptor</fullName>
    </submittedName>
</protein>
<dbReference type="Gene3D" id="2.60.40.1120">
    <property type="entry name" value="Carboxypeptidase-like, regulatory domain"/>
    <property type="match status" value="1"/>
</dbReference>
<dbReference type="NCBIfam" id="TIGR04057">
    <property type="entry name" value="SusC_RagA_signa"/>
    <property type="match status" value="1"/>
</dbReference>
<dbReference type="NCBIfam" id="TIGR04056">
    <property type="entry name" value="OMP_RagA_SusC"/>
    <property type="match status" value="1"/>
</dbReference>
<feature type="signal peptide" evidence="2">
    <location>
        <begin position="1"/>
        <end position="20"/>
    </location>
</feature>
<dbReference type="Pfam" id="PF07715">
    <property type="entry name" value="Plug"/>
    <property type="match status" value="1"/>
</dbReference>
<keyword evidence="1" id="KW-0998">Cell outer membrane</keyword>
<keyword evidence="1" id="KW-0472">Membrane</keyword>
<dbReference type="InterPro" id="IPR023996">
    <property type="entry name" value="TonB-dep_OMP_SusC/RagA"/>
</dbReference>
<dbReference type="EMBL" id="SGIT01000005">
    <property type="protein sequence ID" value="RZF58063.1"/>
    <property type="molecule type" value="Genomic_DNA"/>
</dbReference>
<dbReference type="InterPro" id="IPR012910">
    <property type="entry name" value="Plug_dom"/>
</dbReference>
<keyword evidence="5" id="KW-1185">Reference proteome</keyword>
<dbReference type="SUPFAM" id="SSF49464">
    <property type="entry name" value="Carboxypeptidase regulatory domain-like"/>
    <property type="match status" value="1"/>
</dbReference>
<comment type="similarity">
    <text evidence="1">Belongs to the TonB-dependent receptor family.</text>
</comment>
<dbReference type="FunFam" id="2.170.130.10:FF:000003">
    <property type="entry name" value="SusC/RagA family TonB-linked outer membrane protein"/>
    <property type="match status" value="1"/>
</dbReference>
<dbReference type="InterPro" id="IPR037066">
    <property type="entry name" value="Plug_dom_sf"/>
</dbReference>
<dbReference type="Gene3D" id="2.170.130.10">
    <property type="entry name" value="TonB-dependent receptor, plug domain"/>
    <property type="match status" value="1"/>
</dbReference>
<proteinExistence type="inferred from homology"/>
<dbReference type="InterPro" id="IPR008969">
    <property type="entry name" value="CarboxyPept-like_regulatory"/>
</dbReference>
<sequence>MRIMYVLCMLPFLWLTATFAQQPKELTIGGTVINENGEPLSNVSIYLKDKSAAGTSTDDNGKFSIQAVYGDRVVFSYVGYNPVEHLATESNTNLTISLFEKGDAIEEVVVVGLGAQQRKISSVGAITTVDVKDLQSPAPSIANLLGGRAAGVISMQTSGEPGQNIADFWVRGIGTFGANNSALVLIDGLEGDLNTIDPADVESFSILKDASATAVYGVRGANGVVLVTTKRGTVDRIQITGRANTTLSRLNRLPQYLRAYDYAQLANEAAFARNESPVYTDTELGIIQNGLDPDMYPDVSWQDEILNNSFWRQSYYVSGRGGSEVARYFLSLGGNSETAAYKVDKGSPYSSNVGFNTYNYRINLDINLTPTTKVYLGSDGYLSQLNQPGVSNTDYIWAAQSGLTPLAIPTQYTNGMLPAMGSGAGSSPYVLINRTGKASEQWYKGKTTLSLDQDLSPILDGLKFRVQGAYDIHSRFFERRWVQPALYQAMGRDYDGSLIMKETVQESAAIYGKDTRQYRKYHFESMINYDQKFGYDHRTSALIYYYVSDAKNTQDAVNNLTAIPLRYQGVSSRLTYGFRDTYLLDVNFGYTGSENFQPGRQYGFFPSVALGWVPTSYEFMQEKAPWLNYFKIRASYGTVGNDRIINDVRFPYLTKADQGFSSVWGVSGIETITETRIGADNLAWERAIKSNLGIEGKLFNNKIDFVIDFFQDQRNGIFQQRVQVPKYVGVVTNPYANVGRMKSTGADGNISYNMQVTPDFGFTVRGNFTYSKNIVQNWEQSYMEYPYLEYNGFPYGSIRGYQALGLFKDEDDVKYSPQQTFGTVMPGDIKYKDVNGDGVINTLDKVPLTHSDYPLLMYGFGGEFRYKNLSLGVLFKGTGRTPFYYVGMPKTYKGVTEINGMGYMPFYNGTEGNVITLANDPANRWIPREYALQQGIDLSLAENPDARFPRLQYGKNNNNTQLSSFWQDDARYIRLQEITLSYRVSPALLKRIGVTSMDLQFVGNNLYIWDNVKIFDPEQAAWNGRKYPIPSTYSLQAYINF</sequence>
<dbReference type="Pfam" id="PF13715">
    <property type="entry name" value="CarbopepD_reg_2"/>
    <property type="match status" value="1"/>
</dbReference>